<sequence>MQKIVKYISKSLLLIAGVIFLAGLFTDISFSWMFVWLFLAPSLIIKEFIEMPAKGKSRTYSIVYIASLSLIWVAALELIIT</sequence>
<feature type="transmembrane region" description="Helical" evidence="1">
    <location>
        <begin position="12"/>
        <end position="39"/>
    </location>
</feature>
<name>A0A1I2JSU2_9BACI</name>
<reference evidence="3" key="1">
    <citation type="submission" date="2016-10" db="EMBL/GenBank/DDBJ databases">
        <authorList>
            <person name="Varghese N."/>
            <person name="Submissions S."/>
        </authorList>
    </citation>
    <scope>NUCLEOTIDE SEQUENCE [LARGE SCALE GENOMIC DNA]</scope>
    <source>
        <strain evidence="3">FP5</strain>
    </source>
</reference>
<feature type="transmembrane region" description="Helical" evidence="1">
    <location>
        <begin position="59"/>
        <end position="80"/>
    </location>
</feature>
<gene>
    <name evidence="2" type="ORF">SAMN05216353_102133</name>
</gene>
<dbReference type="RefSeq" id="WP_089749690.1">
    <property type="nucleotide sequence ID" value="NZ_FOOG01000002.1"/>
</dbReference>
<organism evidence="2 3">
    <name type="scientific">Halobacillus alkaliphilus</name>
    <dbReference type="NCBI Taxonomy" id="396056"/>
    <lineage>
        <taxon>Bacteria</taxon>
        <taxon>Bacillati</taxon>
        <taxon>Bacillota</taxon>
        <taxon>Bacilli</taxon>
        <taxon>Bacillales</taxon>
        <taxon>Bacillaceae</taxon>
        <taxon>Halobacillus</taxon>
    </lineage>
</organism>
<accession>A0A1I2JSU2</accession>
<proteinExistence type="predicted"/>
<evidence type="ECO:0000313" key="3">
    <source>
        <dbReference type="Proteomes" id="UP000198897"/>
    </source>
</evidence>
<keyword evidence="3" id="KW-1185">Reference proteome</keyword>
<evidence type="ECO:0008006" key="4">
    <source>
        <dbReference type="Google" id="ProtNLM"/>
    </source>
</evidence>
<keyword evidence="1" id="KW-0812">Transmembrane</keyword>
<dbReference type="AlphaFoldDB" id="A0A1I2JSU2"/>
<keyword evidence="1" id="KW-0472">Membrane</keyword>
<evidence type="ECO:0000313" key="2">
    <source>
        <dbReference type="EMBL" id="SFF57935.1"/>
    </source>
</evidence>
<dbReference type="OrthoDB" id="2971707at2"/>
<evidence type="ECO:0000256" key="1">
    <source>
        <dbReference type="SAM" id="Phobius"/>
    </source>
</evidence>
<dbReference type="Proteomes" id="UP000198897">
    <property type="component" value="Unassembled WGS sequence"/>
</dbReference>
<keyword evidence="1" id="KW-1133">Transmembrane helix</keyword>
<dbReference type="EMBL" id="FOOG01000002">
    <property type="protein sequence ID" value="SFF57935.1"/>
    <property type="molecule type" value="Genomic_DNA"/>
</dbReference>
<protein>
    <recommendedName>
        <fullName evidence="4">YoqO-like protein</fullName>
    </recommendedName>
</protein>